<feature type="domain" description="EGF-like" evidence="8">
    <location>
        <begin position="5475"/>
        <end position="5510"/>
    </location>
</feature>
<feature type="domain" description="EGF-like" evidence="8">
    <location>
        <begin position="4943"/>
        <end position="4981"/>
    </location>
</feature>
<dbReference type="EMBL" id="JAXCGZ010011340">
    <property type="protein sequence ID" value="KAK7075252.1"/>
    <property type="molecule type" value="Genomic_DNA"/>
</dbReference>
<evidence type="ECO:0000313" key="9">
    <source>
        <dbReference type="EMBL" id="KAK7075252.1"/>
    </source>
</evidence>
<dbReference type="PANTHER" id="PTHR22963:SF39">
    <property type="entry name" value="DUMPY"/>
    <property type="match status" value="1"/>
</dbReference>
<dbReference type="SUPFAM" id="SSF57196">
    <property type="entry name" value="EGF/Laminin"/>
    <property type="match status" value="9"/>
</dbReference>
<accession>A0AAN8X062</accession>
<comment type="caution">
    <text evidence="9">The sequence shown here is derived from an EMBL/GenBank/DDBJ whole genome shotgun (WGS) entry which is preliminary data.</text>
</comment>
<feature type="region of interest" description="Disordered" evidence="7">
    <location>
        <begin position="4339"/>
        <end position="4404"/>
    </location>
</feature>
<feature type="compositionally biased region" description="Basic and acidic residues" evidence="7">
    <location>
        <begin position="4362"/>
        <end position="4385"/>
    </location>
</feature>
<feature type="domain" description="EGF-like" evidence="8">
    <location>
        <begin position="2270"/>
        <end position="2310"/>
    </location>
</feature>
<feature type="region of interest" description="Disordered" evidence="7">
    <location>
        <begin position="3652"/>
        <end position="3688"/>
    </location>
</feature>
<evidence type="ECO:0000313" key="10">
    <source>
        <dbReference type="Proteomes" id="UP001381693"/>
    </source>
</evidence>
<feature type="domain" description="EGF-like" evidence="8">
    <location>
        <begin position="5251"/>
        <end position="5290"/>
    </location>
</feature>
<dbReference type="InterPro" id="IPR006150">
    <property type="entry name" value="Cys_repeat_1"/>
</dbReference>
<evidence type="ECO:0000256" key="7">
    <source>
        <dbReference type="SAM" id="MobiDB-lite"/>
    </source>
</evidence>
<dbReference type="SMART" id="SM00181">
    <property type="entry name" value="EGF"/>
    <property type="match status" value="88"/>
</dbReference>
<evidence type="ECO:0000259" key="8">
    <source>
        <dbReference type="PROSITE" id="PS50026"/>
    </source>
</evidence>
<dbReference type="PANTHER" id="PTHR22963">
    <property type="entry name" value="ENDOGLIN-RELATED"/>
    <property type="match status" value="1"/>
</dbReference>
<dbReference type="InterPro" id="IPR009030">
    <property type="entry name" value="Growth_fac_rcpt_cys_sf"/>
</dbReference>
<feature type="domain" description="EGF-like" evidence="8">
    <location>
        <begin position="5515"/>
        <end position="5554"/>
    </location>
</feature>
<feature type="domain" description="EGF-like" evidence="8">
    <location>
        <begin position="976"/>
        <end position="1012"/>
    </location>
</feature>
<feature type="domain" description="EGF-like" evidence="8">
    <location>
        <begin position="252"/>
        <end position="293"/>
    </location>
</feature>
<dbReference type="InterPro" id="IPR001881">
    <property type="entry name" value="EGF-like_Ca-bd_dom"/>
</dbReference>
<feature type="domain" description="EGF-like" evidence="8">
    <location>
        <begin position="210"/>
        <end position="251"/>
    </location>
</feature>
<evidence type="ECO:0000256" key="2">
    <source>
        <dbReference type="ARBA" id="ARBA00022729"/>
    </source>
</evidence>
<feature type="compositionally biased region" description="Low complexity" evidence="7">
    <location>
        <begin position="3565"/>
        <end position="3602"/>
    </location>
</feature>
<feature type="disulfide bond" evidence="6">
    <location>
        <begin position="5796"/>
        <end position="5805"/>
    </location>
</feature>
<dbReference type="CDD" id="cd00054">
    <property type="entry name" value="EGF_CA"/>
    <property type="match status" value="6"/>
</dbReference>
<dbReference type="Pfam" id="PF21164">
    <property type="entry name" value="Dumpy_DPY"/>
    <property type="match status" value="7"/>
</dbReference>
<feature type="region of interest" description="Disordered" evidence="7">
    <location>
        <begin position="3565"/>
        <end position="3629"/>
    </location>
</feature>
<feature type="domain" description="EGF-like" evidence="8">
    <location>
        <begin position="4820"/>
        <end position="4858"/>
    </location>
</feature>
<dbReference type="FunFam" id="2.10.25.10:FF:000038">
    <property type="entry name" value="Fibrillin 2"/>
    <property type="match status" value="8"/>
</dbReference>
<organism evidence="9 10">
    <name type="scientific">Halocaridina rubra</name>
    <name type="common">Hawaiian red shrimp</name>
    <dbReference type="NCBI Taxonomy" id="373956"/>
    <lineage>
        <taxon>Eukaryota</taxon>
        <taxon>Metazoa</taxon>
        <taxon>Ecdysozoa</taxon>
        <taxon>Arthropoda</taxon>
        <taxon>Crustacea</taxon>
        <taxon>Multicrustacea</taxon>
        <taxon>Malacostraca</taxon>
        <taxon>Eumalacostraca</taxon>
        <taxon>Eucarida</taxon>
        <taxon>Decapoda</taxon>
        <taxon>Pleocyemata</taxon>
        <taxon>Caridea</taxon>
        <taxon>Atyoidea</taxon>
        <taxon>Atyidae</taxon>
        <taxon>Halocaridina</taxon>
    </lineage>
</organism>
<feature type="domain" description="EGF-like" evidence="8">
    <location>
        <begin position="5557"/>
        <end position="5591"/>
    </location>
</feature>
<feature type="disulfide bond" evidence="6">
    <location>
        <begin position="5216"/>
        <end position="5225"/>
    </location>
</feature>
<feature type="region of interest" description="Disordered" evidence="7">
    <location>
        <begin position="4250"/>
        <end position="4272"/>
    </location>
</feature>
<evidence type="ECO:0000256" key="3">
    <source>
        <dbReference type="ARBA" id="ARBA00022737"/>
    </source>
</evidence>
<feature type="domain" description="EGF-like" evidence="8">
    <location>
        <begin position="5350"/>
        <end position="5389"/>
    </location>
</feature>
<evidence type="ECO:0000256" key="4">
    <source>
        <dbReference type="ARBA" id="ARBA00023157"/>
    </source>
</evidence>
<feature type="domain" description="EGF-like" evidence="8">
    <location>
        <begin position="1"/>
        <end position="43"/>
    </location>
</feature>
<dbReference type="PROSITE" id="PS50026">
    <property type="entry name" value="EGF_3"/>
    <property type="match status" value="34"/>
</dbReference>
<feature type="domain" description="EGF-like" evidence="8">
    <location>
        <begin position="5391"/>
        <end position="5427"/>
    </location>
</feature>
<dbReference type="Gene3D" id="2.10.25.10">
    <property type="entry name" value="Laminin"/>
    <property type="match status" value="19"/>
</dbReference>
<feature type="domain" description="EGF-like" evidence="8">
    <location>
        <begin position="5191"/>
        <end position="5226"/>
    </location>
</feature>
<dbReference type="PROSITE" id="PS01186">
    <property type="entry name" value="EGF_2"/>
    <property type="match status" value="23"/>
</dbReference>
<dbReference type="SUPFAM" id="SSF57184">
    <property type="entry name" value="Growth factor receptor domain"/>
    <property type="match status" value="4"/>
</dbReference>
<feature type="domain" description="EGF-like" evidence="8">
    <location>
        <begin position="5981"/>
        <end position="6020"/>
    </location>
</feature>
<feature type="domain" description="EGF-like" evidence="8">
    <location>
        <begin position="688"/>
        <end position="724"/>
    </location>
</feature>
<feature type="domain" description="EGF-like" evidence="8">
    <location>
        <begin position="6090"/>
        <end position="6126"/>
    </location>
</feature>
<feature type="domain" description="EGF-like" evidence="8">
    <location>
        <begin position="1738"/>
        <end position="1771"/>
    </location>
</feature>
<keyword evidence="5" id="KW-0325">Glycoprotein</keyword>
<reference evidence="9 10" key="1">
    <citation type="submission" date="2023-11" db="EMBL/GenBank/DDBJ databases">
        <title>Halocaridina rubra genome assembly.</title>
        <authorList>
            <person name="Smith C."/>
        </authorList>
    </citation>
    <scope>NUCLEOTIDE SEQUENCE [LARGE SCALE GENOMIC DNA]</scope>
    <source>
        <strain evidence="9">EP-1</strain>
        <tissue evidence="9">Whole</tissue>
    </source>
</reference>
<feature type="domain" description="EGF-like" evidence="8">
    <location>
        <begin position="165"/>
        <end position="209"/>
    </location>
</feature>
<feature type="domain" description="EGF-like" evidence="8">
    <location>
        <begin position="368"/>
        <end position="404"/>
    </location>
</feature>
<sequence length="6344" mass="671296">IDECTTLPRPCGINALCQNAQPGYNCVCPPGFDPRPTPAVACEQVKVAVQCLSNFNCVNNAECTEGWCRCREGFEEAGHLCQDTDECRLSPCGPNAQCQNIPGSFQCTCNIGFLGTPPDSPCKAPCEGVQCGAHATCQPDGVEAMCICDPGWSYDPMDITAGCVDVDECKTGGRPWGQCGENALCTNTQGSFTCQCPPGFSGNPNTRCIDVNECLGYPFPCGKNAKCTNTPGNYTCSCPHPLMGEPEVECDIDECRRPTSCGIGAVCTNTLGSYTCQCPPNTVADPDPFVQCLEIMKCSVDDDCPGNALCLGSQCMCPEPNIGDDCRHPCEDVRCGPNAECKLINGQPKCICSQGYSGNPSGVYGCSDVDECTNNPCGSGAVCRNEPGSFNCECPSGFEGDPAREGCIEVKSPGCGPTLPCPNGEQCVQDEALFENVCVCQRGYTRDQTSGLCRDINECVENRGGKPTCGLNANCKNLPGSYDCQCPPRFVGNPFNSCEKCSTLECTCLPPYRIVQGNCVLANCSLGNKCPPGAECVSIQGGLSYCACPAGYATLSDGSCQDVDECTVQRPDGRPPCGLGAECYNKVGKYECRCPTNHTGNPYTSGCALSAKYECDSDALCRENERCVEPGQCICLPPYFVDNKDNNRCKSPCDAFSCGINSKCTASDPPQCICLPGFIDSGPAGCVDIDECRENPCGERAICINEIGTYKCECPPGTQGDPFVGSCIGREVPNCVTDNDCPGDLACTLTGACVNPCDSLPCGTNAYCEAEEHAAWCRCHPGYAEGPSGECISMCEGFLCGPDSQCIVTRDGPTCKCEGGYNGNPFPGGLCSPDQCSSANPCREPQVCVNGRCKERCEGIICGVGAKCDKNTNNCVCLPFFLGDPDLLCVPPVTPPLCTPGCGTYAHCEYGQPNLCVCNTGYSGNPYESCASEQHEKADCSATKCGTSAECRQGLNRVDCVCSVGYQGNPYMECIDVDECIGAACGMNAVCLNTPGSFDCRCQAGFSGNPFQMCMPQSVSVDICDESPGICNCTGVDCGPNAACDSGTCTCYVGFLGDPNDIINGCQPSECQNNFDCESNEICFSNGGRRTCVDSCSKHECGPNALCVAQNHLSSCLCKENYEGNPSDPSNGCQPIDDECSTNADCSSGQVCQVDLQGHQTCIDPCFSHTCGQNEICYVQIGRPLCRCEEKYLRNPSTNQCQKPPVPDCQADRDCTVTAACRPDPLGVLKCVDVCRDFNCPLHSTCFANNNRGQCHCKPGFTGNPNDRSGCRPLPRDECQSDTQCLETHQCDTQGNVKKCVPVCSSTVCGPGAVCVANNHAAQCQCPPGLFAGDPTDPVKGCLSVGCITNTDCPTDKACDRLSYTCFDVCFDACGDNAVCIAENHRYNCKCPPGFSPNPSADIQCTAVDLCNPSPCHSSATCSPVGGSHQCRCPPGMVGDPYATGCHPEGMCPNGDSDCLLDSVCINGRCASPCDRACGLNTLCNIANRKPICSCRFGFEPNPTPDKGCTRIISSCNNDALCQGGVCLDGQCKSVCRNSSECAQGERCNNSMCMIPCVSSSQCPRNQACISGVCLIGCRGNDDCPIENACVNNKCEDPCQRPNVCGPNAECHVQNNLAQCTCLEDFNPVSTPQQGCIRVPISCNTVEECGPSTTCDLGKCKPICTQNSQCAQGEICSGNICEKVCFGDGNCLQGAVCIEGICVSGCRSNGDCQVNKVCISKKCMCAKGYFPGPNGCVDDNECQQNPCHSTASCINVPGSYKCSCPVETIGDPYGATGCRKPNECDFDASCEGDQACERNGEGILTCVDPCASAVCGNNARCKVGNRKPLCECEPGHFGDPNDLSVGCVRGECIVNEDCPTNKNCDNLSNKCINPCDNVNCGFGRCQTVEHNAVCYCQRGFERDAAGGCIDIDECREYPCHRSALCRNSLGSYSCVCPTGQIGDPVVAGCRNPDDCTSDSQCPDTATCIQSKCRNPCETPNVCGTNAQCYPSGHKAVCTCPSRTTGDPVTNCTPLECIGHADCAADKSCVSNKCVNPCSIPGICGKNAECNPIAHLHQCSCQQDFTGDPNLGCTPITTCSVETECPTGEQCNGGICVPACGSNRNCLTGQVCIEGSCVPTCRSSSDCPNLQVCQNKICVPEVKCRQNSDCDTTEHCRTNLVGQAECKSACDGLILCGRNAECVPLNHEPICQCPQGYFGDPTDERNGCKRIQCETDDQCSSDERCDNYECKVACRINNQCGENTLCVSEGHKAVCFCRDGFQGDPLTGCQLINVCADDPCGPNAKCNNFRGAYKCLCPPGTVGDAYGEGCNQPPACLVNTDCPTTAYCGEENGLPKCKDICEGTSVCGPNAECSAANHQKLCTCIEGYDGNPEDLVTGCRPIDLSCQSNADCPLNTICDRRLCRPPCQSDQECGLTEACDRGQCTNLCDKESPCGVGATCNTVNHQKVCSCPPGFTGSPDTECYRNFIACQNNNECNADLLCKSGICALRCTSDSECAPNEKCINGTCMLTCRLDNDCFLGYICLNNICAIGCRAIEDCTATQACLNNRCTDPCGSSAVCGPYAICNVINHRAQCSCPAGFIPNPTPNVACSRRPITCNINSDCSTGFICNAGSCMAICSSTANCLDNEKCVESMCIPKCRQDDDCRSGEICDNMICIVGCRSDTECPANQACVNNICTNPCQSPTACGGNAQCLISSHRVQCSCPENLVGDPYVNCRLPPTPCRSSETCPESMTCLSGICRPLCTNDQECFDNERCMSGVCKEICSSDTQCGLGYICMKRLCVVGCRTDSSCPSEQSCINFQCVDPCKGATTCGTCAQCQVVSRQAQCSCPVNTIGNPLISCTAPARKCSSNSDCGFQGSCEGGFCTKACSSTSQCTCGESCSNGYCRAKCVGDQECSKGFLCRDGVCAVGCRTNSDCPLTQGCINGNCIDPCDGNACGDNTRCRAADHRPLCFCLPGFQGDPVIGCQSYECLSDADCDKEQVCQNQACKNPCLEGTCGINAQCRVVNRNVQCSCPSSFFGNPQVECKKEINECLNNPCAYNAQCTNTVGSFMCTCNPGCQGDPYSSSCLCEQPKDDPCQRFTCGQNANCRDISNTEAECYCPPELPTGDPLIKCTGDCRKTGCGLGAACEQDKDSDYECRCRDGWNGDPYRECVPDTQCTLDTDCPPTQACISGQCVDPCNRRGVCGERALCQTVAHEALCSCPQCYVGRPQIACRPDPACTTPITLCSGDEDCSHEMACDPYTKQCFDPCSHGSSALCDVNKRCEVRKHKPTCICKYGFVVNSVGEFVCATGPIECRDDEECSSNLACISNRCKNPCTGGSLCPPTKECQVLNHRPVCICVNDCTPSITICLRDEGCAPTEACVSYQCVNPCASHGCPGDTPCYVEDHKPLCKFCPNGFTVDPELGCVKAIGCRDDSECPTIQACINEKCLNPCVSRNPCSAKEDCKVENRQATCIAVGCRSNTDCPTDEACVNKECVSPCDARNPCQSSERCEAREHIPFCISECTCSKTSECPAGHICDGCTCQIMIGNDETCNPPCQTDEICNPQSLQCIPALTITNSTLTTTSTGTTTTTTLTLGVESSETEATSPTTDSVTSPSDQPLSPHPFEESYSYPSTPAPVSSFAPSLSSLSPTFATDLTPLLSVTEITKTPDVPSQEEELTKVSVLTPPSSVIPEKNQTGDIDTSEEVVQESVPEEKIDLPIISSIGESISSEFDYTTKPSIGIDISTSIYVPEKDSLTTPKSGSTVAVVGDTTSSNITVPGISENGNPLVFPNTEEPSRVSNATPSSFVTYAGYDKPTSQEGDTSLDFTMITTPKTFKPETSSPFETAPDEPILSESIAPLIVNTSEHPDATESVLYFETNKPLYTATPTSPSISLGTKMPTTVADVSLPSIDSLHPVSNTTTISFSHIDGTSTAAPRENSTFIPFEPETNQPVVIDIIDTSTPVSVTEMPVEPELGLQFYPEPETTSQKPFTVIPYLSIPVENETQAPIDPQYLGSEVPLVLEGGVPLDPATDMHLLENVSSIPLVVRTDQTMSPTATSNEPFKGPNIFVSPSTITHQPPTLESEAPLIYVTKIINDTETDVSSPSSEIGSVSTVETLNVVTSEDAKTEDPTIKFSDSHTFSIHENGTVHLDLTTASVYGFETTMPSGSHVITDKPLDSDDKMPLIPHTDKPQMPALNVPKSTLHPITDIFATTESSYTFIPSTDVLDSTDMHSDTKTITDMNVVYENTSPVLDGSALNPETSTFITLSDKPLPPGSDEPLEASSEQPLLPDIEGQASTSHPGNISLFTFANISSFSLVTEAMQTSEYSLSYTTDMSLAFGTGTLMHISDETEISSGDNTTKATTISMGTSTPFPIETDKTYTPDAHTPDDPLGPAKDESFNGIGSTTPGTRTSFSPDTTVSYTSPVSISETKLEEHTSHVIFYDSTPSKQETDAPQTPYSIYNDKPIDFGFEITPAIETESSKDSATSAGEEQQTNALSTSATPIAIGTESITSNDIDISPAVTTVGGISTSSLHVTENSNLSHAAVTRIPGVIFNTPTESTEIPETALGTTDSFITTTVTPSGNDSVSVLVPLISFIPAILPVILTSHSTSSEQQCQTSSDCSELQLCLDKVCTDGCSVALCGYKAMCSTIRHRPMCSCIAGYGGNPLTECLPAPVPPQPPIEGCKIDFECRDFERCQFGSCVNPCVIDSPCGLNAECSARQHKTVCSCPAGYAGNAYVECQKVTPPGCSSDLDCPPSKVCYNRDCRDPCDLANPCAANAQCNTVRHRPVCTCQAGFTGDPYLFCGIDTEITAGCSDNGGCPSTQACINNACQYPCDDDPCGTNAECINSDHSAQCRCRNGFEGDPLKGCTPVGCFTADDCALTEECYSGQCVSPCRPASNPCPSTASCLTINHAATCMCPQGFTGLPLQGCLPLPTCGFNSDCPDDKTCIDRICRDPCEASPCPEYAICSTEKHRPVCFCPPGYTGNPDVECSRTGCNRDDECPPQRVCQEGHCVDPCRECGQGAQCQLSTKTTICICPEGLTGNPRISCEPIPGFCSSDNECHLKEACVGGKCRDPCTVVPPPCGVAARCLVINHRSICQCPDGYEGDPRDICSPVIHHPPGCQYNSDCPSDKACDRFSRTCINVCEGACALAATCQAINHEPLCTCLPGYSGNPHIECAVQACTLNDTCTSDTACINGQCVKPCTTLRCPLNSQCVANGRSAECVCNVGYKGNACDKISSGDCVTDIACDPDEACMGGACLNPCRVNNPCSADATCSVVQHTPVCSCPNGLFGDPYISCSLTVGCRDNSACPSTQACINNRCQDPCNCGTNAVCEATRHRAICRCPFGYIGDPLVRCQIPLNPCDNDPCGDGALCELDNGNPICLCPKGTTGNPFDKCIPEGDDCEPNPCGPNSGCRVVGSSPVCFCLPEFVGNPPSSPCKSPSNPCEPSPCGPNTECNIVNGFHRCTCRPGYIGNPNTIRGCDHKNPCVPSPCGNGAICDPDKSPFCFCRPGLIGDPFTGCKEPPAFCGPGVCGLNAECYVRDNDLQCRCLPGYEGEPTSQCLSKPDNPCQISPCGPNSQCTIGANNFPVCACSQGFFGEADSPEGCKPECSVNNDCSLDLACINTRCVDPCPGACGIYALCKVNTHRPVCFCPVAFGGNPYIRCEKTNVTEPFSPCVPFPCGLNTECEILGDSPVCTCIGDYIGDPQESCRPECISNADCSRTKACIDQKCRDPCLGICGLNTTCEVVNHNPICSCREGFIGDPFRFCVEAPISQQPGICEPNACGPNSQCQLNPNHSESICSCLPGYFGSPCRPECTINSDCPMNLACINFKCVNPCEGTCGFNAICTVVSHNPICRCLDGLTGDPFSRCFHKQPPAPPVAPCVPSCGANSNCYVISGVGTCSCLNGFYGNPELGCTPECTKNSDCPSTKACINQRCIDPCAGSCGLGAECHVVNHNPICCCPPGLVGDPFSICHMGPLQPVPAVPIPERPCYPNPCGDNAQCTPAGQVALCTCLPGFQGEPYVQCRPACVVSSDCPLTLACINQKCRDPCPGLCGDNALCSVISHNPVCVCPEGYSGNPFIACRVNVIPPLHPVPVLNPCLPSPCGLNTKCVAKGDQAVCECIPGTIGDASSISGCRPECVVNSECSLDKACINQQCTDPCVGTCGLQAFCSVVAHNPICRCPEGFSGDPVYRCIPMIPESELPTVSKEDPCAASPCGPSALCSSKNDIFTCSCSPDYLGNPYEGCRPECSVNSNCPPNRACINLKCVDPCPGTCGLSAECYVIRHQPICYCPLDYTGDPYALCHIDQPPVAPPPGPCDPSPCGPNSQCQSDSGRPICTCIAGYIGNPPR</sequence>
<dbReference type="Proteomes" id="UP001381693">
    <property type="component" value="Unassembled WGS sequence"/>
</dbReference>
<evidence type="ECO:0000256" key="1">
    <source>
        <dbReference type="ARBA" id="ARBA00022536"/>
    </source>
</evidence>
<dbReference type="PROSITE" id="PS01187">
    <property type="entry name" value="EGF_CA"/>
    <property type="match status" value="10"/>
</dbReference>
<feature type="domain" description="EGF-like" evidence="8">
    <location>
        <begin position="455"/>
        <end position="499"/>
    </location>
</feature>
<dbReference type="Pfam" id="PF00008">
    <property type="entry name" value="EGF"/>
    <property type="match status" value="1"/>
</dbReference>
<keyword evidence="1 6" id="KW-0245">EGF-like domain</keyword>
<dbReference type="SMART" id="SM00274">
    <property type="entry name" value="FOLN"/>
    <property type="match status" value="28"/>
</dbReference>
<dbReference type="Gene3D" id="2.90.20.10">
    <property type="entry name" value="Plasmodium vivax P25 domain"/>
    <property type="match status" value="1"/>
</dbReference>
<feature type="domain" description="EGF-like" evidence="8">
    <location>
        <begin position="6202"/>
        <end position="6241"/>
    </location>
</feature>
<dbReference type="InterPro" id="IPR049883">
    <property type="entry name" value="NOTCH1_EGF-like"/>
</dbReference>
<feature type="domain" description="EGF-like" evidence="8">
    <location>
        <begin position="1910"/>
        <end position="1950"/>
    </location>
</feature>
<dbReference type="InterPro" id="IPR048407">
    <property type="entry name" value="Dumpy_DPY"/>
</dbReference>
<dbReference type="SMART" id="SM00179">
    <property type="entry name" value="EGF_CA"/>
    <property type="match status" value="20"/>
</dbReference>
<dbReference type="SMART" id="SM00286">
    <property type="entry name" value="PTI"/>
    <property type="match status" value="27"/>
</dbReference>
<proteinExistence type="predicted"/>
<dbReference type="InterPro" id="IPR000742">
    <property type="entry name" value="EGF"/>
</dbReference>
<feature type="domain" description="EGF-like" evidence="8">
    <location>
        <begin position="2424"/>
        <end position="2463"/>
    </location>
</feature>
<feature type="compositionally biased region" description="Polar residues" evidence="7">
    <location>
        <begin position="4388"/>
        <end position="4404"/>
    </location>
</feature>
<dbReference type="Pfam" id="PF07645">
    <property type="entry name" value="EGF_CA"/>
    <property type="match status" value="11"/>
</dbReference>
<keyword evidence="10" id="KW-1185">Reference proteome</keyword>
<feature type="non-terminal residue" evidence="9">
    <location>
        <position position="1"/>
    </location>
</feature>
<dbReference type="FunFam" id="2.10.25.10:FF:000005">
    <property type="entry name" value="Fibrillin 2"/>
    <property type="match status" value="1"/>
</dbReference>
<name>A0AAN8X062_HALRR</name>
<feature type="domain" description="EGF-like" evidence="8">
    <location>
        <begin position="5768"/>
        <end position="5806"/>
    </location>
</feature>
<evidence type="ECO:0000256" key="5">
    <source>
        <dbReference type="ARBA" id="ARBA00023180"/>
    </source>
</evidence>
<feature type="domain" description="EGF-like" evidence="8">
    <location>
        <begin position="83"/>
        <end position="119"/>
    </location>
</feature>
<gene>
    <name evidence="9" type="ORF">SK128_022666</name>
</gene>
<feature type="domain" description="EGF-like" evidence="8">
    <location>
        <begin position="4754"/>
        <end position="4793"/>
    </location>
</feature>
<feature type="domain" description="EGF-like" evidence="8">
    <location>
        <begin position="5433"/>
        <end position="5474"/>
    </location>
</feature>
<feature type="domain" description="EGF-like" evidence="8">
    <location>
        <begin position="562"/>
        <end position="608"/>
    </location>
</feature>
<dbReference type="PROSITE" id="PS00022">
    <property type="entry name" value="EGF_1"/>
    <property type="match status" value="2"/>
</dbReference>
<protein>
    <recommendedName>
        <fullName evidence="8">EGF-like domain-containing protein</fullName>
    </recommendedName>
</protein>
<dbReference type="SUPFAM" id="SSF90148">
    <property type="entry name" value="DPY module"/>
    <property type="match status" value="7"/>
</dbReference>
<feature type="domain" description="EGF-like" evidence="8">
    <location>
        <begin position="4690"/>
        <end position="4729"/>
    </location>
</feature>
<evidence type="ECO:0000256" key="6">
    <source>
        <dbReference type="PROSITE-ProRule" id="PRU00076"/>
    </source>
</evidence>
<feature type="compositionally biased region" description="Polar residues" evidence="7">
    <location>
        <begin position="4470"/>
        <end position="4488"/>
    </location>
</feature>
<feature type="compositionally biased region" description="Polar residues" evidence="7">
    <location>
        <begin position="4339"/>
        <end position="4358"/>
    </location>
</feature>
<dbReference type="InterPro" id="IPR003645">
    <property type="entry name" value="Fol_N"/>
</dbReference>
<feature type="domain" description="EGF-like" evidence="8">
    <location>
        <begin position="3030"/>
        <end position="3070"/>
    </location>
</feature>
<dbReference type="GO" id="GO:0005509">
    <property type="term" value="F:calcium ion binding"/>
    <property type="evidence" value="ECO:0007669"/>
    <property type="project" value="InterPro"/>
</dbReference>
<keyword evidence="2" id="KW-0732">Signal</keyword>
<comment type="caution">
    <text evidence="6">Lacks conserved residue(s) required for the propagation of feature annotation.</text>
</comment>
<feature type="domain" description="EGF-like" evidence="8">
    <location>
        <begin position="6308"/>
        <end position="6341"/>
    </location>
</feature>
<dbReference type="InterPro" id="IPR018097">
    <property type="entry name" value="EGF_Ca-bd_CS"/>
</dbReference>
<feature type="region of interest" description="Disordered" evidence="7">
    <location>
        <begin position="4465"/>
        <end position="4488"/>
    </location>
</feature>
<feature type="disulfide bond" evidence="6">
    <location>
        <begin position="421"/>
        <end position="438"/>
    </location>
</feature>
<feature type="domain" description="EGF-like" evidence="8">
    <location>
        <begin position="411"/>
        <end position="450"/>
    </location>
</feature>
<dbReference type="InterPro" id="IPR000152">
    <property type="entry name" value="EGF-type_Asp/Asn_hydroxyl_site"/>
</dbReference>
<keyword evidence="4 6" id="KW-1015">Disulfide bond</keyword>
<feature type="domain" description="EGF-like" evidence="8">
    <location>
        <begin position="1407"/>
        <end position="1447"/>
    </location>
</feature>
<keyword evidence="3" id="KW-0677">Repeat</keyword>
<dbReference type="SMART" id="SM00289">
    <property type="entry name" value="WR1"/>
    <property type="match status" value="13"/>
</dbReference>
<dbReference type="PROSITE" id="PS00010">
    <property type="entry name" value="ASX_HYDROXYL"/>
    <property type="match status" value="14"/>
</dbReference>
<feature type="disulfide bond" evidence="6">
    <location>
        <begin position="5777"/>
        <end position="5794"/>
    </location>
</feature>